<dbReference type="Proteomes" id="UP001204621">
    <property type="component" value="Unassembled WGS sequence"/>
</dbReference>
<dbReference type="PROSITE" id="PS51194">
    <property type="entry name" value="HELICASE_CTER"/>
    <property type="match status" value="1"/>
</dbReference>
<dbReference type="PANTHER" id="PTHR13710">
    <property type="entry name" value="DNA HELICASE RECQ FAMILY MEMBER"/>
    <property type="match status" value="1"/>
</dbReference>
<evidence type="ECO:0000313" key="15">
    <source>
        <dbReference type="EMBL" id="MCS0657986.1"/>
    </source>
</evidence>
<evidence type="ECO:0000256" key="1">
    <source>
        <dbReference type="ARBA" id="ARBA00005446"/>
    </source>
</evidence>
<evidence type="ECO:0000313" key="16">
    <source>
        <dbReference type="Proteomes" id="UP001204621"/>
    </source>
</evidence>
<dbReference type="InterPro" id="IPR002464">
    <property type="entry name" value="DNA/RNA_helicase_DEAH_CS"/>
</dbReference>
<keyword evidence="4" id="KW-0378">Hydrolase</keyword>
<name>A0ABT2CVI7_9BURK</name>
<dbReference type="PROSITE" id="PS00690">
    <property type="entry name" value="DEAH_ATP_HELICASE"/>
    <property type="match status" value="1"/>
</dbReference>
<keyword evidence="8" id="KW-0413">Isomerase</keyword>
<dbReference type="InterPro" id="IPR032284">
    <property type="entry name" value="RecQ_Zn-bd"/>
</dbReference>
<sequence>MTRHDPKLMHRGLLAIRRNTIRKLLHTVFGIEHLRDGQQRVIDSVLDGEDTLAIMPTGSGKSLCYQIPARILGGMTIVVSPLISLMKDQLGKLTELGIRAVQLNSTLSAEEERTALDAIAAGQCEIVFCTPERLAMADFVEVLREVNIGLVVVDEAHCISQWGHDFRPAYIDMVASIQALGSPPVLALTATATEDVVEDIGRQLNRPRIKVINTGIYRPNLQYRVLQVTNADEKYAEALKLVREAEGVGIVYAATVKAAEEMHRILEEAAESVTIYHGQLRAAERKANQDMFMDGERRVMVATNAFGMGIDKPDTRFVVHLQIPANLEAYYQESGRAGRDGKDATCTLLFLQDDKRVQQFFLVKHYPAANDLRAVYDAVRELAETGPVTTARIEEEIAEHDSKLKVCLKLLKDGKLLRQNRKLEYLVTAQEPKAAVFDGLAEVYVQKQERDREALDQMVGYAVSGFCRWKLLLDYFKDEVPGFEKCCRCDNCLNPPSQSLTEDIEIRDDEFDTQPDEHAPPPPPFEVGARVRVAKYGEGVVAALAGDQVTIEFPDEEKRTFVADFVEPA</sequence>
<keyword evidence="6" id="KW-0067">ATP-binding</keyword>
<dbReference type="Gene3D" id="3.40.50.300">
    <property type="entry name" value="P-loop containing nucleotide triphosphate hydrolases"/>
    <property type="match status" value="2"/>
</dbReference>
<dbReference type="CDD" id="cd17920">
    <property type="entry name" value="DEXHc_RecQ"/>
    <property type="match status" value="1"/>
</dbReference>
<gene>
    <name evidence="15" type="ORF">NX778_07915</name>
</gene>
<dbReference type="InterPro" id="IPR011545">
    <property type="entry name" value="DEAD/DEAH_box_helicase_dom"/>
</dbReference>
<accession>A0ABT2CVI7</accession>
<evidence type="ECO:0000256" key="2">
    <source>
        <dbReference type="ARBA" id="ARBA00022723"/>
    </source>
</evidence>
<dbReference type="InterPro" id="IPR001650">
    <property type="entry name" value="Helicase_C-like"/>
</dbReference>
<keyword evidence="16" id="KW-1185">Reference proteome</keyword>
<evidence type="ECO:0000259" key="14">
    <source>
        <dbReference type="PROSITE" id="PS51194"/>
    </source>
</evidence>
<comment type="caution">
    <text evidence="15">The sequence shown here is derived from an EMBL/GenBank/DDBJ whole genome shotgun (WGS) entry which is preliminary data.</text>
</comment>
<dbReference type="InterPro" id="IPR004589">
    <property type="entry name" value="DNA_helicase_ATP-dep_RecQ"/>
</dbReference>
<evidence type="ECO:0000256" key="9">
    <source>
        <dbReference type="ARBA" id="ARBA00034617"/>
    </source>
</evidence>
<dbReference type="Pfam" id="PF16124">
    <property type="entry name" value="RecQ_Zn_bind"/>
    <property type="match status" value="1"/>
</dbReference>
<keyword evidence="2" id="KW-0479">Metal-binding</keyword>
<evidence type="ECO:0000256" key="3">
    <source>
        <dbReference type="ARBA" id="ARBA00022741"/>
    </source>
</evidence>
<dbReference type="PANTHER" id="PTHR13710:SF105">
    <property type="entry name" value="ATP-DEPENDENT DNA HELICASE Q1"/>
    <property type="match status" value="1"/>
</dbReference>
<dbReference type="GO" id="GO:0004386">
    <property type="term" value="F:helicase activity"/>
    <property type="evidence" value="ECO:0007669"/>
    <property type="project" value="UniProtKB-KW"/>
</dbReference>
<evidence type="ECO:0000256" key="6">
    <source>
        <dbReference type="ARBA" id="ARBA00022840"/>
    </source>
</evidence>
<dbReference type="RefSeq" id="WP_258811178.1">
    <property type="nucleotide sequence ID" value="NZ_JANUGU010000002.1"/>
</dbReference>
<evidence type="ECO:0000259" key="13">
    <source>
        <dbReference type="PROSITE" id="PS51192"/>
    </source>
</evidence>
<dbReference type="EMBL" id="JANUGU010000002">
    <property type="protein sequence ID" value="MCS0657986.1"/>
    <property type="molecule type" value="Genomic_DNA"/>
</dbReference>
<dbReference type="PROSITE" id="PS51192">
    <property type="entry name" value="HELICASE_ATP_BIND_1"/>
    <property type="match status" value="1"/>
</dbReference>
<feature type="domain" description="Helicase C-terminal" evidence="14">
    <location>
        <begin position="234"/>
        <end position="383"/>
    </location>
</feature>
<keyword evidence="5 15" id="KW-0347">Helicase</keyword>
<dbReference type="Pfam" id="PF00271">
    <property type="entry name" value="Helicase_C"/>
    <property type="match status" value="1"/>
</dbReference>
<evidence type="ECO:0000256" key="4">
    <source>
        <dbReference type="ARBA" id="ARBA00022801"/>
    </source>
</evidence>
<keyword evidence="7" id="KW-0238">DNA-binding</keyword>
<evidence type="ECO:0000256" key="8">
    <source>
        <dbReference type="ARBA" id="ARBA00023235"/>
    </source>
</evidence>
<dbReference type="SUPFAM" id="SSF52540">
    <property type="entry name" value="P-loop containing nucleoside triphosphate hydrolases"/>
    <property type="match status" value="1"/>
</dbReference>
<organism evidence="15 16">
    <name type="scientific">Massilia terrae</name>
    <dbReference type="NCBI Taxonomy" id="1811224"/>
    <lineage>
        <taxon>Bacteria</taxon>
        <taxon>Pseudomonadati</taxon>
        <taxon>Pseudomonadota</taxon>
        <taxon>Betaproteobacteria</taxon>
        <taxon>Burkholderiales</taxon>
        <taxon>Oxalobacteraceae</taxon>
        <taxon>Telluria group</taxon>
        <taxon>Massilia</taxon>
    </lineage>
</organism>
<dbReference type="EC" id="5.6.2.4" evidence="10"/>
<keyword evidence="3" id="KW-0547">Nucleotide-binding</keyword>
<dbReference type="Pfam" id="PF00270">
    <property type="entry name" value="DEAD"/>
    <property type="match status" value="1"/>
</dbReference>
<dbReference type="SMART" id="SM00487">
    <property type="entry name" value="DEXDc"/>
    <property type="match status" value="1"/>
</dbReference>
<dbReference type="InterPro" id="IPR014001">
    <property type="entry name" value="Helicase_ATP-bd"/>
</dbReference>
<evidence type="ECO:0000256" key="5">
    <source>
        <dbReference type="ARBA" id="ARBA00022806"/>
    </source>
</evidence>
<evidence type="ECO:0000256" key="7">
    <source>
        <dbReference type="ARBA" id="ARBA00023125"/>
    </source>
</evidence>
<dbReference type="InterPro" id="IPR027417">
    <property type="entry name" value="P-loop_NTPase"/>
</dbReference>
<dbReference type="SMART" id="SM00490">
    <property type="entry name" value="HELICc"/>
    <property type="match status" value="1"/>
</dbReference>
<feature type="domain" description="Helicase ATP-binding" evidence="13">
    <location>
        <begin position="42"/>
        <end position="210"/>
    </location>
</feature>
<protein>
    <recommendedName>
        <fullName evidence="11">ATP-dependent DNA helicase RecQ</fullName>
        <ecNumber evidence="10">5.6.2.4</ecNumber>
    </recommendedName>
    <alternativeName>
        <fullName evidence="12">DNA 3'-5' helicase RecQ</fullName>
    </alternativeName>
</protein>
<comment type="catalytic activity">
    <reaction evidence="9">
        <text>Couples ATP hydrolysis with the unwinding of duplex DNA by translocating in the 3'-5' direction.</text>
        <dbReference type="EC" id="5.6.2.4"/>
    </reaction>
</comment>
<proteinExistence type="inferred from homology"/>
<evidence type="ECO:0000256" key="12">
    <source>
        <dbReference type="ARBA" id="ARBA00044550"/>
    </source>
</evidence>
<comment type="similarity">
    <text evidence="1">Belongs to the helicase family. RecQ subfamily.</text>
</comment>
<reference evidence="15 16" key="1">
    <citation type="submission" date="2022-08" db="EMBL/GenBank/DDBJ databases">
        <title>Reclassification of Massilia species as members of the genera Telluria, Duganella, Pseudoduganella, Mokoshia gen. nov. and Zemynaea gen. nov. using orthogonal and non-orthogonal genome-based approaches.</title>
        <authorList>
            <person name="Bowman J.P."/>
        </authorList>
    </citation>
    <scope>NUCLEOTIDE SEQUENCE [LARGE SCALE GENOMIC DNA]</scope>
    <source>
        <strain evidence="15 16">JCM 31606</strain>
    </source>
</reference>
<evidence type="ECO:0000256" key="10">
    <source>
        <dbReference type="ARBA" id="ARBA00034808"/>
    </source>
</evidence>
<evidence type="ECO:0000256" key="11">
    <source>
        <dbReference type="ARBA" id="ARBA00044535"/>
    </source>
</evidence>
<dbReference type="NCBIfam" id="TIGR00614">
    <property type="entry name" value="recQ_fam"/>
    <property type="match status" value="1"/>
</dbReference>